<sequence length="305" mass="34305">MVVRPWILECMDEIPEGRPLDSRAELSEFLRTRRARLQPQDVGLPHFGRHRRVPGLRREELAQLAGVSVAYYTRLEQGNGRNVSVEVLDAIARALRLTDAEHAHLTHLAKPKAHKKKAVRPQYMRPVLQQLLDSIEGVPAYVVGRRSDILGWNALAAALFGDWGELAPADRNWARICFLDPRSRELFVDWDRKASDIVSYLRMDAGCYPNDPQLSSLVGELSVKSEEFRSLWATHDVQEKGHGVKRMRHALVGDLTLSFETLRLPDDCDQSLIMYHAEPDSASAQGLRLLASWGRDASSVGSGTK</sequence>
<dbReference type="GO" id="GO:0003677">
    <property type="term" value="F:DNA binding"/>
    <property type="evidence" value="ECO:0007669"/>
    <property type="project" value="UniProtKB-KW"/>
</dbReference>
<dbReference type="Gene3D" id="1.10.260.40">
    <property type="entry name" value="lambda repressor-like DNA-binding domains"/>
    <property type="match status" value="1"/>
</dbReference>
<dbReference type="Proteomes" id="UP000221011">
    <property type="component" value="Chromosome"/>
</dbReference>
<dbReference type="Pfam" id="PF13560">
    <property type="entry name" value="HTH_31"/>
    <property type="match status" value="1"/>
</dbReference>
<evidence type="ECO:0000259" key="1">
    <source>
        <dbReference type="PROSITE" id="PS50943"/>
    </source>
</evidence>
<dbReference type="InterPro" id="IPR001387">
    <property type="entry name" value="Cro/C1-type_HTH"/>
</dbReference>
<gene>
    <name evidence="2" type="ORF">KY5_5088</name>
</gene>
<dbReference type="PANTHER" id="PTHR35010:SF2">
    <property type="entry name" value="BLL4672 PROTEIN"/>
    <property type="match status" value="1"/>
</dbReference>
<dbReference type="PROSITE" id="PS50943">
    <property type="entry name" value="HTH_CROC1"/>
    <property type="match status" value="1"/>
</dbReference>
<dbReference type="EMBL" id="CP022685">
    <property type="protein sequence ID" value="ATL30106.1"/>
    <property type="molecule type" value="Genomic_DNA"/>
</dbReference>
<reference evidence="2 3" key="1">
    <citation type="submission" date="2017-08" db="EMBL/GenBank/DDBJ databases">
        <title>Complete Genome Sequence of Streptomyces formicae KY5, the formicamycin producer.</title>
        <authorList>
            <person name="Holmes N.A."/>
            <person name="Devine R."/>
            <person name="Qin Z."/>
            <person name="Seipke R.F."/>
            <person name="Wilkinson B."/>
            <person name="Hutchings M.I."/>
        </authorList>
    </citation>
    <scope>NUCLEOTIDE SEQUENCE [LARGE SCALE GENOMIC DNA]</scope>
    <source>
        <strain evidence="2 3">KY5</strain>
    </source>
</reference>
<evidence type="ECO:0000313" key="3">
    <source>
        <dbReference type="Proteomes" id="UP000221011"/>
    </source>
</evidence>
<organism evidence="2 3">
    <name type="scientific">Streptomyces formicae</name>
    <dbReference type="NCBI Taxonomy" id="1616117"/>
    <lineage>
        <taxon>Bacteria</taxon>
        <taxon>Bacillati</taxon>
        <taxon>Actinomycetota</taxon>
        <taxon>Actinomycetes</taxon>
        <taxon>Kitasatosporales</taxon>
        <taxon>Streptomycetaceae</taxon>
        <taxon>Streptomyces</taxon>
    </lineage>
</organism>
<dbReference type="InterPro" id="IPR010982">
    <property type="entry name" value="Lambda_DNA-bd_dom_sf"/>
</dbReference>
<feature type="domain" description="HTH cro/C1-type" evidence="1">
    <location>
        <begin position="55"/>
        <end position="102"/>
    </location>
</feature>
<keyword evidence="2" id="KW-0238">DNA-binding</keyword>
<evidence type="ECO:0000313" key="2">
    <source>
        <dbReference type="EMBL" id="ATL30106.1"/>
    </source>
</evidence>
<dbReference type="SMART" id="SM00530">
    <property type="entry name" value="HTH_XRE"/>
    <property type="match status" value="1"/>
</dbReference>
<dbReference type="Gene3D" id="3.30.450.180">
    <property type="match status" value="1"/>
</dbReference>
<dbReference type="KEGG" id="sfk:KY5_5088"/>
<dbReference type="Pfam" id="PF17765">
    <property type="entry name" value="MLTR_LBD"/>
    <property type="match status" value="1"/>
</dbReference>
<dbReference type="InterPro" id="IPR041413">
    <property type="entry name" value="MLTR_LBD"/>
</dbReference>
<keyword evidence="3" id="KW-1185">Reference proteome</keyword>
<proteinExistence type="predicted"/>
<dbReference type="PANTHER" id="PTHR35010">
    <property type="entry name" value="BLL4672 PROTEIN-RELATED"/>
    <property type="match status" value="1"/>
</dbReference>
<protein>
    <submittedName>
        <fullName evidence="2">Putative DNA-binding protein</fullName>
    </submittedName>
</protein>
<accession>A0A291QF14</accession>
<dbReference type="AlphaFoldDB" id="A0A291QF14"/>
<dbReference type="CDD" id="cd00093">
    <property type="entry name" value="HTH_XRE"/>
    <property type="match status" value="1"/>
</dbReference>
<name>A0A291QF14_9ACTN</name>
<dbReference type="SUPFAM" id="SSF47413">
    <property type="entry name" value="lambda repressor-like DNA-binding domains"/>
    <property type="match status" value="1"/>
</dbReference>